<evidence type="ECO:0000313" key="4">
    <source>
        <dbReference type="Proteomes" id="UP001197770"/>
    </source>
</evidence>
<protein>
    <submittedName>
        <fullName evidence="3">Metallophosphoesterase</fullName>
    </submittedName>
</protein>
<accession>A0ABS8GXD8</accession>
<reference evidence="3 4" key="1">
    <citation type="submission" date="2021-11" db="EMBL/GenBank/DDBJ databases">
        <title>Seasonal and diel survey of microbial diversity of the Tyrrhenian coast.</title>
        <authorList>
            <person name="Gattoni G."/>
            <person name="Corral P."/>
        </authorList>
    </citation>
    <scope>NUCLEOTIDE SEQUENCE [LARGE SCALE GENOMIC DNA]</scope>
    <source>
        <strain evidence="3 4">Mr9</strain>
    </source>
</reference>
<feature type="signal peptide" evidence="1">
    <location>
        <begin position="1"/>
        <end position="31"/>
    </location>
</feature>
<dbReference type="Proteomes" id="UP001197770">
    <property type="component" value="Unassembled WGS sequence"/>
</dbReference>
<name>A0ABS8GXD8_9FLAO</name>
<proteinExistence type="predicted"/>
<feature type="domain" description="Calcineurin-like phosphoesterase" evidence="2">
    <location>
        <begin position="37"/>
        <end position="162"/>
    </location>
</feature>
<dbReference type="Gene3D" id="3.60.21.10">
    <property type="match status" value="2"/>
</dbReference>
<gene>
    <name evidence="3" type="ORF">LLW17_18290</name>
</gene>
<keyword evidence="1" id="KW-0732">Signal</keyword>
<feature type="chain" id="PRO_5046583526" evidence="1">
    <location>
        <begin position="32"/>
        <end position="634"/>
    </location>
</feature>
<dbReference type="InterPro" id="IPR004843">
    <property type="entry name" value="Calcineurin-like_PHP"/>
</dbReference>
<dbReference type="SUPFAM" id="SSF56300">
    <property type="entry name" value="Metallo-dependent phosphatases"/>
    <property type="match status" value="1"/>
</dbReference>
<dbReference type="RefSeq" id="WP_228231736.1">
    <property type="nucleotide sequence ID" value="NZ_JAJGMW010000037.1"/>
</dbReference>
<dbReference type="InterPro" id="IPR029052">
    <property type="entry name" value="Metallo-depent_PP-like"/>
</dbReference>
<evidence type="ECO:0000259" key="2">
    <source>
        <dbReference type="Pfam" id="PF00149"/>
    </source>
</evidence>
<dbReference type="EMBL" id="JAJGMW010000037">
    <property type="protein sequence ID" value="MCC4214679.1"/>
    <property type="molecule type" value="Genomic_DNA"/>
</dbReference>
<dbReference type="Pfam" id="PF00149">
    <property type="entry name" value="Metallophos"/>
    <property type="match status" value="1"/>
</dbReference>
<evidence type="ECO:0000313" key="3">
    <source>
        <dbReference type="EMBL" id="MCC4214679.1"/>
    </source>
</evidence>
<sequence>MKNYMHNLFSKLRKSVFLLLLAFWCIKPLQAQEETTSIAFLADVHLQDVFGKLSETDFQGPLLPGTTDHVLMRTMEAQLHSTRLFNENYFAFTAALEDLAARGIHWVALPGDYTDDGQPLNLKGLHRLLRTFETQYDLRFFITTGNHDPAVPFATPAGKTDFLGENGKPQPVFSEEGMYTPKADENPVIVSPDIAKMGYSRVLDALGSFGFMARPEYAYWATPFSSYTPQEYTYAKALQAANLKERQYPVTPDTLLPDLSYVVELNKDIWLLALDGDVFVPDGKGGFEGAGTGYNRVLSHKKHLITWVEKLSKQADALGKKLIAFSHFPMIDFNDDASGQIEALMGANKFQLYRVPDEAVAEAFADAGLKIHVGGHMHINDTGRRTTPAGNTLINIQTPSPAAYFPAYKILHIGETGIEVETVRLSKVTGFKTLFPLYKTEYRHLKQTRQSEVWNPAILEVSDYNAYTAWHLRELIRLRFLPGDFPQTLRKHLPEMSLEHLLLLAYQTQEELETYLKRLQNQPGFAKKEWKRLQPLRNTPLKRNILKNCTGADLIYDFYRLRGGDDLAKPYITANQLALYEHLYKSFSENRDKYPNSELGQQLQLLMRILHRFNNGQPSDHFKIDWETGKLERL</sequence>
<keyword evidence="4" id="KW-1185">Reference proteome</keyword>
<evidence type="ECO:0000256" key="1">
    <source>
        <dbReference type="SAM" id="SignalP"/>
    </source>
</evidence>
<comment type="caution">
    <text evidence="3">The sequence shown here is derived from an EMBL/GenBank/DDBJ whole genome shotgun (WGS) entry which is preliminary data.</text>
</comment>
<organism evidence="3 4">
    <name type="scientific">Leeuwenhoekiella parthenopeia</name>
    <dbReference type="NCBI Taxonomy" id="2890320"/>
    <lineage>
        <taxon>Bacteria</taxon>
        <taxon>Pseudomonadati</taxon>
        <taxon>Bacteroidota</taxon>
        <taxon>Flavobacteriia</taxon>
        <taxon>Flavobacteriales</taxon>
        <taxon>Flavobacteriaceae</taxon>
        <taxon>Leeuwenhoekiella</taxon>
    </lineage>
</organism>